<comment type="catalytic activity">
    <reaction evidence="27">
        <text>13,14-dihydro-15-oxo-PGF2alpha + NADP(+) = 15-oxoprostaglandin F2alpha + NADPH + H(+)</text>
        <dbReference type="Rhea" id="RHEA:50588"/>
        <dbReference type="ChEBI" id="CHEBI:15378"/>
        <dbReference type="ChEBI" id="CHEBI:57783"/>
        <dbReference type="ChEBI" id="CHEBI:58349"/>
        <dbReference type="ChEBI" id="CHEBI:133374"/>
        <dbReference type="ChEBI" id="CHEBI:133409"/>
    </reaction>
    <physiologicalReaction direction="right-to-left" evidence="27">
        <dbReference type="Rhea" id="RHEA:50590"/>
    </physiologicalReaction>
</comment>
<keyword evidence="15" id="KW-0379">Hydroxylation</keyword>
<evidence type="ECO:0000256" key="32">
    <source>
        <dbReference type="ARBA" id="ARBA00049070"/>
    </source>
</evidence>
<dbReference type="InterPro" id="IPR013149">
    <property type="entry name" value="ADH-like_C"/>
</dbReference>
<evidence type="ECO:0000256" key="19">
    <source>
        <dbReference type="ARBA" id="ARBA00033119"/>
    </source>
</evidence>
<evidence type="ECO:0000256" key="17">
    <source>
        <dbReference type="ARBA" id="ARBA00032255"/>
    </source>
</evidence>
<dbReference type="EMBL" id="JAVRBK010000002">
    <property type="protein sequence ID" value="KAK5647441.1"/>
    <property type="molecule type" value="Genomic_DNA"/>
</dbReference>
<comment type="catalytic activity">
    <reaction evidence="23">
        <text>leukotriene B4 + NADP(+) = 12-oxo-leukotriene B4 + NADPH + H(+)</text>
        <dbReference type="Rhea" id="RHEA:50608"/>
        <dbReference type="ChEBI" id="CHEBI:15378"/>
        <dbReference type="ChEBI" id="CHEBI:57461"/>
        <dbReference type="ChEBI" id="CHEBI:57783"/>
        <dbReference type="ChEBI" id="CHEBI:58349"/>
        <dbReference type="ChEBI" id="CHEBI:133309"/>
    </reaction>
    <physiologicalReaction direction="left-to-right" evidence="23">
        <dbReference type="Rhea" id="RHEA:50609"/>
    </physiologicalReaction>
</comment>
<organism evidence="36 37">
    <name type="scientific">Pyrocoelia pectoralis</name>
    <dbReference type="NCBI Taxonomy" id="417401"/>
    <lineage>
        <taxon>Eukaryota</taxon>
        <taxon>Metazoa</taxon>
        <taxon>Ecdysozoa</taxon>
        <taxon>Arthropoda</taxon>
        <taxon>Hexapoda</taxon>
        <taxon>Insecta</taxon>
        <taxon>Pterygota</taxon>
        <taxon>Neoptera</taxon>
        <taxon>Endopterygota</taxon>
        <taxon>Coleoptera</taxon>
        <taxon>Polyphaga</taxon>
        <taxon>Elateriformia</taxon>
        <taxon>Elateroidea</taxon>
        <taxon>Lampyridae</taxon>
        <taxon>Lampyrinae</taxon>
        <taxon>Pyrocoelia</taxon>
    </lineage>
</organism>
<dbReference type="InterPro" id="IPR020843">
    <property type="entry name" value="ER"/>
</dbReference>
<evidence type="ECO:0000256" key="4">
    <source>
        <dbReference type="ARBA" id="ARBA00011981"/>
    </source>
</evidence>
<gene>
    <name evidence="36" type="ORF">RI129_002333</name>
</gene>
<keyword evidence="10" id="KW-0276">Fatty acid metabolism</keyword>
<evidence type="ECO:0000256" key="2">
    <source>
        <dbReference type="ARBA" id="ARBA00010460"/>
    </source>
</evidence>
<comment type="catalytic activity">
    <reaction evidence="24">
        <text>13,14-dihydro-15-oxo-prostaglandin F1alpha + NADP(+) = 15-oxoprostaglandin F1alpha + NADPH + H(+)</text>
        <dbReference type="Rhea" id="RHEA:50592"/>
        <dbReference type="ChEBI" id="CHEBI:15378"/>
        <dbReference type="ChEBI" id="CHEBI:57783"/>
        <dbReference type="ChEBI" id="CHEBI:58349"/>
        <dbReference type="ChEBI" id="CHEBI:79072"/>
        <dbReference type="ChEBI" id="CHEBI:133411"/>
    </reaction>
    <physiologicalReaction direction="right-to-left" evidence="24">
        <dbReference type="Rhea" id="RHEA:50594"/>
    </physiologicalReaction>
</comment>
<comment type="catalytic activity">
    <reaction evidence="32">
        <text>13,14-dihydro-15-oxo-prostaglandin E1 + NADP(+) = 15-oxoprostaglandin E1 + NADPH + H(+)</text>
        <dbReference type="Rhea" id="RHEA:50584"/>
        <dbReference type="ChEBI" id="CHEBI:15378"/>
        <dbReference type="ChEBI" id="CHEBI:57401"/>
        <dbReference type="ChEBI" id="CHEBI:57783"/>
        <dbReference type="ChEBI" id="CHEBI:58349"/>
        <dbReference type="ChEBI" id="CHEBI:133408"/>
    </reaction>
    <physiologicalReaction direction="right-to-left" evidence="32">
        <dbReference type="Rhea" id="RHEA:50586"/>
    </physiologicalReaction>
</comment>
<evidence type="ECO:0000256" key="16">
    <source>
        <dbReference type="ARBA" id="ARBA00031851"/>
    </source>
</evidence>
<dbReference type="AlphaFoldDB" id="A0AAN7VL89"/>
<reference evidence="36 37" key="1">
    <citation type="journal article" date="2024" name="Insects">
        <title>An Improved Chromosome-Level Genome Assembly of the Firefly Pyrocoelia pectoralis.</title>
        <authorList>
            <person name="Fu X."/>
            <person name="Meyer-Rochow V.B."/>
            <person name="Ballantyne L."/>
            <person name="Zhu X."/>
        </authorList>
    </citation>
    <scope>NUCLEOTIDE SEQUENCE [LARGE SCALE GENOMIC DNA]</scope>
    <source>
        <strain evidence="36">XCY_ONT2</strain>
    </source>
</reference>
<evidence type="ECO:0000256" key="11">
    <source>
        <dbReference type="ARBA" id="ARBA00022857"/>
    </source>
</evidence>
<evidence type="ECO:0000256" key="34">
    <source>
        <dbReference type="ARBA" id="ARBA00049368"/>
    </source>
</evidence>
<evidence type="ECO:0000256" key="5">
    <source>
        <dbReference type="ARBA" id="ARBA00012410"/>
    </source>
</evidence>
<evidence type="ECO:0000256" key="1">
    <source>
        <dbReference type="ARBA" id="ARBA00004496"/>
    </source>
</evidence>
<evidence type="ECO:0000256" key="33">
    <source>
        <dbReference type="ARBA" id="ARBA00049179"/>
    </source>
</evidence>
<evidence type="ECO:0000256" key="8">
    <source>
        <dbReference type="ARBA" id="ARBA00022501"/>
    </source>
</evidence>
<evidence type="ECO:0000256" key="25">
    <source>
        <dbReference type="ARBA" id="ARBA00047903"/>
    </source>
</evidence>
<dbReference type="Proteomes" id="UP001329430">
    <property type="component" value="Chromosome 2"/>
</dbReference>
<evidence type="ECO:0000256" key="10">
    <source>
        <dbReference type="ARBA" id="ARBA00022832"/>
    </source>
</evidence>
<evidence type="ECO:0000256" key="28">
    <source>
        <dbReference type="ARBA" id="ARBA00048387"/>
    </source>
</evidence>
<evidence type="ECO:0000256" key="3">
    <source>
        <dbReference type="ARBA" id="ARBA00011852"/>
    </source>
</evidence>
<dbReference type="Gene3D" id="3.40.50.720">
    <property type="entry name" value="NAD(P)-binding Rossmann-like Domain"/>
    <property type="match status" value="1"/>
</dbReference>
<dbReference type="Pfam" id="PF16884">
    <property type="entry name" value="ADH_N_2"/>
    <property type="match status" value="1"/>
</dbReference>
<keyword evidence="37" id="KW-1185">Reference proteome</keyword>
<comment type="catalytic activity">
    <reaction evidence="26">
        <text>nonan-2-one + NADP(+) = (3E)-nonen-2-one + NADPH + H(+)</text>
        <dbReference type="Rhea" id="RHEA:50616"/>
        <dbReference type="ChEBI" id="CHEBI:15378"/>
        <dbReference type="ChEBI" id="CHEBI:57783"/>
        <dbReference type="ChEBI" id="CHEBI:58349"/>
        <dbReference type="ChEBI" id="CHEBI:77927"/>
        <dbReference type="ChEBI" id="CHEBI:133457"/>
    </reaction>
    <physiologicalReaction direction="right-to-left" evidence="26">
        <dbReference type="Rhea" id="RHEA:50618"/>
    </physiologicalReaction>
</comment>
<dbReference type="GO" id="GO:0032440">
    <property type="term" value="F:2-alkenal reductase [NAD(P)H] activity"/>
    <property type="evidence" value="ECO:0007669"/>
    <property type="project" value="UniProtKB-EC"/>
</dbReference>
<sequence>MVIAEVYILQNYFHGLPKQSDFKLIEEELPPLKDGEFLAEALYLSVDPYMRVKFKDLKLGSTFFGYQVAKITESKSKEYPIGTNIVGAFGWRSHTIYDGTSKLFAIPPVWKIPDLGDFPLSLALGIVGRVGNTAYFGCLDLLRPKNGETLVVSGAGGGVGSHVGQIGKLNGCKVVGITGSDEKGEWLVNELQFDHFINYKKPNFLETLKKYTADGVDCYFDNTGGEISANVITRMNTYGRVAVCGLISNYNATEPRAAFPIDTYILRLQLKVEGFMVHRWADRWEEGIMQNLQWLKEGKLKYKETVTCGFENVVSAFIGMLKGDNVGKAVVKVE</sequence>
<evidence type="ECO:0000256" key="18">
    <source>
        <dbReference type="ARBA" id="ARBA00032297"/>
    </source>
</evidence>
<comment type="catalytic activity">
    <reaction evidence="34">
        <text>hexanal + NADP(+) = (E)-hex-2-enal + NADPH + H(+)</text>
        <dbReference type="Rhea" id="RHEA:50776"/>
        <dbReference type="ChEBI" id="CHEBI:15378"/>
        <dbReference type="ChEBI" id="CHEBI:28913"/>
        <dbReference type="ChEBI" id="CHEBI:57783"/>
        <dbReference type="ChEBI" id="CHEBI:58349"/>
        <dbReference type="ChEBI" id="CHEBI:88528"/>
    </reaction>
    <physiologicalReaction direction="right-to-left" evidence="34">
        <dbReference type="Rhea" id="RHEA:50778"/>
    </physiologicalReaction>
</comment>
<comment type="catalytic activity">
    <reaction evidence="28">
        <text>4-hydroxynonanal + NADP(+) = (E)-4-hydroxynon-2-enal + NADPH + H(+)</text>
        <dbReference type="Rhea" id="RHEA:64736"/>
        <dbReference type="ChEBI" id="CHEBI:15378"/>
        <dbReference type="ChEBI" id="CHEBI:57783"/>
        <dbReference type="ChEBI" id="CHEBI:58349"/>
        <dbReference type="ChEBI" id="CHEBI:58968"/>
        <dbReference type="ChEBI" id="CHEBI:156112"/>
    </reaction>
    <physiologicalReaction direction="right-to-left" evidence="28">
        <dbReference type="Rhea" id="RHEA:64738"/>
    </physiologicalReaction>
</comment>
<dbReference type="GO" id="GO:0006693">
    <property type="term" value="P:prostaglandin metabolic process"/>
    <property type="evidence" value="ECO:0007669"/>
    <property type="project" value="UniProtKB-KW"/>
</dbReference>
<evidence type="ECO:0000256" key="24">
    <source>
        <dbReference type="ARBA" id="ARBA00047878"/>
    </source>
</evidence>
<evidence type="ECO:0000313" key="37">
    <source>
        <dbReference type="Proteomes" id="UP001329430"/>
    </source>
</evidence>
<comment type="subunit">
    <text evidence="3">Monomer or homodimer.</text>
</comment>
<dbReference type="InterPro" id="IPR045010">
    <property type="entry name" value="MDR_fam"/>
</dbReference>
<keyword evidence="7" id="KW-0963">Cytoplasm</keyword>
<keyword evidence="14" id="KW-0443">Lipid metabolism</keyword>
<dbReference type="GO" id="GO:0047522">
    <property type="term" value="F:15-oxoprostaglandin 13-reductase [NAD(P)+] activity"/>
    <property type="evidence" value="ECO:0007669"/>
    <property type="project" value="UniProtKB-EC"/>
</dbReference>
<comment type="catalytic activity">
    <reaction evidence="21">
        <text>decanal + NADP(+) = (2E)-decenal + NADPH + H(+)</text>
        <dbReference type="Rhea" id="RHEA:50612"/>
        <dbReference type="ChEBI" id="CHEBI:15378"/>
        <dbReference type="ChEBI" id="CHEBI:31457"/>
        <dbReference type="ChEBI" id="CHEBI:57783"/>
        <dbReference type="ChEBI" id="CHEBI:58349"/>
        <dbReference type="ChEBI" id="CHEBI:133455"/>
    </reaction>
    <physiologicalReaction direction="right-to-left" evidence="21">
        <dbReference type="Rhea" id="RHEA:50614"/>
    </physiologicalReaction>
</comment>
<comment type="catalytic activity">
    <reaction evidence="31">
        <text>(5S,12S)-dihydroxy-(6E,10E,12E,14Z)-eicosatetraenoate + NADP(+) = 12-oxo-(5S)-hydroxy-(6E,8E,10E,14Z)-eicosatetraenoate + NADPH + H(+)</text>
        <dbReference type="Rhea" id="RHEA:51212"/>
        <dbReference type="ChEBI" id="CHEBI:15378"/>
        <dbReference type="ChEBI" id="CHEBI:57783"/>
        <dbReference type="ChEBI" id="CHEBI:58349"/>
        <dbReference type="ChEBI" id="CHEBI:133974"/>
        <dbReference type="ChEBI" id="CHEBI:133975"/>
    </reaction>
    <physiologicalReaction direction="left-to-right" evidence="31">
        <dbReference type="Rhea" id="RHEA:51213"/>
    </physiologicalReaction>
</comment>
<comment type="catalytic activity">
    <reaction evidence="20">
        <text>octanal + NADP(+) = (2E)-octenal + NADPH + H(+)</text>
        <dbReference type="Rhea" id="RHEA:50780"/>
        <dbReference type="ChEBI" id="CHEBI:15378"/>
        <dbReference type="ChEBI" id="CHEBI:17935"/>
        <dbReference type="ChEBI" id="CHEBI:57783"/>
        <dbReference type="ChEBI" id="CHEBI:58349"/>
        <dbReference type="ChEBI" id="CHEBI:61748"/>
    </reaction>
    <physiologicalReaction direction="right-to-left" evidence="20">
        <dbReference type="Rhea" id="RHEA:50782"/>
    </physiologicalReaction>
</comment>
<dbReference type="Gene3D" id="3.90.180.10">
    <property type="entry name" value="Medium-chain alcohol dehydrogenases, catalytic domain"/>
    <property type="match status" value="1"/>
</dbReference>
<dbReference type="PANTHER" id="PTHR43205:SF7">
    <property type="entry name" value="PROSTAGLANDIN REDUCTASE 1"/>
    <property type="match status" value="1"/>
</dbReference>
<evidence type="ECO:0000256" key="31">
    <source>
        <dbReference type="ARBA" id="ARBA00049068"/>
    </source>
</evidence>
<dbReference type="EC" id="1.3.1.74" evidence="5"/>
<evidence type="ECO:0000256" key="26">
    <source>
        <dbReference type="ARBA" id="ARBA00048066"/>
    </source>
</evidence>
<comment type="catalytic activity">
    <reaction evidence="25">
        <text>dodecanal + NADP(+) = (2E)-dodecenal + NADPH + H(+)</text>
        <dbReference type="Rhea" id="RHEA:50784"/>
        <dbReference type="ChEBI" id="CHEBI:15378"/>
        <dbReference type="ChEBI" id="CHEBI:27836"/>
        <dbReference type="ChEBI" id="CHEBI:57783"/>
        <dbReference type="ChEBI" id="CHEBI:58349"/>
        <dbReference type="ChEBI" id="CHEBI:133741"/>
    </reaction>
    <physiologicalReaction direction="right-to-left" evidence="25">
        <dbReference type="Rhea" id="RHEA:50786"/>
    </physiologicalReaction>
</comment>
<dbReference type="GO" id="GO:0005737">
    <property type="term" value="C:cytoplasm"/>
    <property type="evidence" value="ECO:0007669"/>
    <property type="project" value="UniProtKB-SubCell"/>
</dbReference>
<evidence type="ECO:0000256" key="22">
    <source>
        <dbReference type="ARBA" id="ARBA00047742"/>
    </source>
</evidence>
<evidence type="ECO:0000256" key="21">
    <source>
        <dbReference type="ARBA" id="ARBA00047617"/>
    </source>
</evidence>
<dbReference type="EC" id="1.3.1.48" evidence="4"/>
<dbReference type="FunFam" id="3.40.50.720:FF:000121">
    <property type="entry name" value="Prostaglandin reductase 2"/>
    <property type="match status" value="1"/>
</dbReference>
<evidence type="ECO:0000256" key="13">
    <source>
        <dbReference type="ARBA" id="ARBA00023002"/>
    </source>
</evidence>
<keyword evidence="8" id="KW-0644">Prostaglandin metabolism</keyword>
<comment type="similarity">
    <text evidence="2">Belongs to the NADP-dependent oxidoreductase L4BD family.</text>
</comment>
<dbReference type="InterPro" id="IPR011032">
    <property type="entry name" value="GroES-like_sf"/>
</dbReference>
<evidence type="ECO:0000259" key="35">
    <source>
        <dbReference type="SMART" id="SM00829"/>
    </source>
</evidence>
<proteinExistence type="inferred from homology"/>
<dbReference type="PANTHER" id="PTHR43205">
    <property type="entry name" value="PROSTAGLANDIN REDUCTASE"/>
    <property type="match status" value="1"/>
</dbReference>
<dbReference type="SUPFAM" id="SSF51735">
    <property type="entry name" value="NAD(P)-binding Rossmann-fold domains"/>
    <property type="match status" value="1"/>
</dbReference>
<name>A0AAN7VL89_9COLE</name>
<accession>A0AAN7VL89</accession>
<dbReference type="SMART" id="SM00829">
    <property type="entry name" value="PKS_ER"/>
    <property type="match status" value="1"/>
</dbReference>
<dbReference type="InterPro" id="IPR036291">
    <property type="entry name" value="NAD(P)-bd_dom_sf"/>
</dbReference>
<dbReference type="Pfam" id="PF00107">
    <property type="entry name" value="ADH_zinc_N"/>
    <property type="match status" value="1"/>
</dbReference>
<evidence type="ECO:0000256" key="15">
    <source>
        <dbReference type="ARBA" id="ARBA00023278"/>
    </source>
</evidence>
<comment type="catalytic activity">
    <reaction evidence="29">
        <text>20-hydroxy-leukotriene B4 + NADP(+) = 12-oxo-20-hydroxy-leukotriene B4 + NADPH + H(+)</text>
        <dbReference type="Rhea" id="RHEA:51208"/>
        <dbReference type="ChEBI" id="CHEBI:15378"/>
        <dbReference type="ChEBI" id="CHEBI:57460"/>
        <dbReference type="ChEBI" id="CHEBI:57783"/>
        <dbReference type="ChEBI" id="CHEBI:58349"/>
        <dbReference type="ChEBI" id="CHEBI:133346"/>
    </reaction>
    <physiologicalReaction direction="left-to-right" evidence="29">
        <dbReference type="Rhea" id="RHEA:51209"/>
    </physiologicalReaction>
</comment>
<dbReference type="SUPFAM" id="SSF50129">
    <property type="entry name" value="GroES-like"/>
    <property type="match status" value="2"/>
</dbReference>
<comment type="catalytic activity">
    <reaction evidence="33">
        <text>an n-alkanal + NADP(+) = an alk-2-enal + NADPH + H(+)</text>
        <dbReference type="Rhea" id="RHEA:13737"/>
        <dbReference type="ChEBI" id="CHEBI:12834"/>
        <dbReference type="ChEBI" id="CHEBI:13757"/>
        <dbReference type="ChEBI" id="CHEBI:15378"/>
        <dbReference type="ChEBI" id="CHEBI:57783"/>
        <dbReference type="ChEBI" id="CHEBI:58349"/>
        <dbReference type="EC" id="1.3.1.74"/>
    </reaction>
    <physiologicalReaction direction="right-to-left" evidence="33">
        <dbReference type="Rhea" id="RHEA:13739"/>
    </physiologicalReaction>
</comment>
<evidence type="ECO:0000256" key="12">
    <source>
        <dbReference type="ARBA" id="ARBA00022990"/>
    </source>
</evidence>
<evidence type="ECO:0000256" key="20">
    <source>
        <dbReference type="ARBA" id="ARBA00047461"/>
    </source>
</evidence>
<evidence type="ECO:0000256" key="27">
    <source>
        <dbReference type="ARBA" id="ARBA00048290"/>
    </source>
</evidence>
<dbReference type="CDD" id="cd08294">
    <property type="entry name" value="leukotriene_B4_DH_like"/>
    <property type="match status" value="1"/>
</dbReference>
<keyword evidence="11" id="KW-0521">NADP</keyword>
<evidence type="ECO:0000256" key="6">
    <source>
        <dbReference type="ARBA" id="ARBA00020651"/>
    </source>
</evidence>
<evidence type="ECO:0000256" key="14">
    <source>
        <dbReference type="ARBA" id="ARBA00023098"/>
    </source>
</evidence>
<evidence type="ECO:0000256" key="23">
    <source>
        <dbReference type="ARBA" id="ARBA00047871"/>
    </source>
</evidence>
<comment type="catalytic activity">
    <reaction evidence="30">
        <text>6-trans-leukotriene B4 + NADP(+) = 12-oxo-(5S)-hydroxy-(6E,8E,10E,14Z)-eicosatetraenoate + NADPH + H(+)</text>
        <dbReference type="Rhea" id="RHEA:51204"/>
        <dbReference type="ChEBI" id="CHEBI:15378"/>
        <dbReference type="ChEBI" id="CHEBI:57783"/>
        <dbReference type="ChEBI" id="CHEBI:58349"/>
        <dbReference type="ChEBI" id="CHEBI:90723"/>
        <dbReference type="ChEBI" id="CHEBI:133974"/>
    </reaction>
    <physiologicalReaction direction="left-to-right" evidence="30">
        <dbReference type="Rhea" id="RHEA:51205"/>
    </physiologicalReaction>
</comment>
<evidence type="ECO:0000313" key="36">
    <source>
        <dbReference type="EMBL" id="KAK5647441.1"/>
    </source>
</evidence>
<keyword evidence="9" id="KW-0597">Phosphoprotein</keyword>
<comment type="caution">
    <text evidence="36">The sequence shown here is derived from an EMBL/GenBank/DDBJ whole genome shotgun (WGS) entry which is preliminary data.</text>
</comment>
<dbReference type="InterPro" id="IPR041694">
    <property type="entry name" value="ADH_N_2"/>
</dbReference>
<evidence type="ECO:0000256" key="30">
    <source>
        <dbReference type="ARBA" id="ARBA00048953"/>
    </source>
</evidence>
<evidence type="ECO:0000256" key="7">
    <source>
        <dbReference type="ARBA" id="ARBA00022490"/>
    </source>
</evidence>
<feature type="domain" description="Enoyl reductase (ER)" evidence="35">
    <location>
        <begin position="15"/>
        <end position="331"/>
    </location>
</feature>
<keyword evidence="13" id="KW-0560">Oxidoreductase</keyword>
<evidence type="ECO:0000256" key="9">
    <source>
        <dbReference type="ARBA" id="ARBA00022553"/>
    </source>
</evidence>
<dbReference type="InterPro" id="IPR014190">
    <property type="entry name" value="PTGR1"/>
</dbReference>
<protein>
    <recommendedName>
        <fullName evidence="6">Prostaglandin reductase 1</fullName>
        <ecNumber evidence="4">1.3.1.48</ecNumber>
        <ecNumber evidence="5">1.3.1.74</ecNumber>
    </recommendedName>
    <alternativeName>
        <fullName evidence="19">15-oxoprostaglandin 13-reductase</fullName>
    </alternativeName>
    <alternativeName>
        <fullName evidence="17">Dithiolethione-inducible gene 1 protein</fullName>
    </alternativeName>
    <alternativeName>
        <fullName evidence="16">Leukotriene B4 12-hydroxydehydrogenase</fullName>
    </alternativeName>
    <alternativeName>
        <fullName evidence="18">NAD(P)H-dependent alkenal/one oxidoreductase</fullName>
    </alternativeName>
</protein>
<comment type="catalytic activity">
    <reaction evidence="22">
        <text>pentan-2-one + NADP(+) = (E)-pent-3-en-2-one + NADPH + H(+)</text>
        <dbReference type="Rhea" id="RHEA:50788"/>
        <dbReference type="ChEBI" id="CHEBI:15378"/>
        <dbReference type="ChEBI" id="CHEBI:16472"/>
        <dbReference type="ChEBI" id="CHEBI:57783"/>
        <dbReference type="ChEBI" id="CHEBI:58349"/>
        <dbReference type="ChEBI" id="CHEBI:145276"/>
    </reaction>
    <physiologicalReaction direction="right-to-left" evidence="22">
        <dbReference type="Rhea" id="RHEA:50790"/>
    </physiologicalReaction>
</comment>
<comment type="subcellular location">
    <subcellularLocation>
        <location evidence="1">Cytoplasm</location>
    </subcellularLocation>
</comment>
<evidence type="ECO:0000256" key="29">
    <source>
        <dbReference type="ARBA" id="ARBA00048591"/>
    </source>
</evidence>
<keyword evidence="12" id="KW-0007">Acetylation</keyword>